<dbReference type="Pfam" id="PF00172">
    <property type="entry name" value="Zn_clus"/>
    <property type="match status" value="1"/>
</dbReference>
<dbReference type="SUPFAM" id="SSF57701">
    <property type="entry name" value="Zn2/Cys6 DNA-binding domain"/>
    <property type="match status" value="1"/>
</dbReference>
<dbReference type="PANTHER" id="PTHR47654">
    <property type="entry name" value="ZN(II)2CYS6 TRANSCRIPTION FACTOR (EUROFUNG)-RELATED"/>
    <property type="match status" value="1"/>
</dbReference>
<dbReference type="CDD" id="cd00067">
    <property type="entry name" value="GAL4"/>
    <property type="match status" value="1"/>
</dbReference>
<dbReference type="GO" id="GO:0000981">
    <property type="term" value="F:DNA-binding transcription factor activity, RNA polymerase II-specific"/>
    <property type="evidence" value="ECO:0007669"/>
    <property type="project" value="InterPro"/>
</dbReference>
<dbReference type="STRING" id="1447883.A0A2B7Z3M0"/>
<dbReference type="CDD" id="cd12148">
    <property type="entry name" value="fungal_TF_MHR"/>
    <property type="match status" value="1"/>
</dbReference>
<evidence type="ECO:0000256" key="5">
    <source>
        <dbReference type="ARBA" id="ARBA00023242"/>
    </source>
</evidence>
<dbReference type="Pfam" id="PF04082">
    <property type="entry name" value="Fungal_trans"/>
    <property type="match status" value="1"/>
</dbReference>
<evidence type="ECO:0000256" key="1">
    <source>
        <dbReference type="ARBA" id="ARBA00022723"/>
    </source>
</evidence>
<evidence type="ECO:0000256" key="4">
    <source>
        <dbReference type="ARBA" id="ARBA00023163"/>
    </source>
</evidence>
<name>A0A2B7Z3M0_POLH7</name>
<keyword evidence="2" id="KW-0805">Transcription regulation</keyword>
<evidence type="ECO:0000313" key="7">
    <source>
        <dbReference type="EMBL" id="PGH28195.1"/>
    </source>
</evidence>
<dbReference type="InterPro" id="IPR053230">
    <property type="entry name" value="Trans_reg_galc"/>
</dbReference>
<keyword evidence="1" id="KW-0479">Metal-binding</keyword>
<evidence type="ECO:0000313" key="8">
    <source>
        <dbReference type="Proteomes" id="UP000224634"/>
    </source>
</evidence>
<dbReference type="PROSITE" id="PS50048">
    <property type="entry name" value="ZN2_CY6_FUNGAL_2"/>
    <property type="match status" value="1"/>
</dbReference>
<keyword evidence="5" id="KW-0539">Nucleus</keyword>
<keyword evidence="4" id="KW-0804">Transcription</keyword>
<dbReference type="AlphaFoldDB" id="A0A2B7Z3M0"/>
<protein>
    <recommendedName>
        <fullName evidence="6">Zn(2)-C6 fungal-type domain-containing protein</fullName>
    </recommendedName>
</protein>
<dbReference type="OrthoDB" id="5296287at2759"/>
<dbReference type="GO" id="GO:0008270">
    <property type="term" value="F:zinc ion binding"/>
    <property type="evidence" value="ECO:0007669"/>
    <property type="project" value="InterPro"/>
</dbReference>
<dbReference type="Gene3D" id="4.10.240.10">
    <property type="entry name" value="Zn(2)-C6 fungal-type DNA-binding domain"/>
    <property type="match status" value="1"/>
</dbReference>
<sequence>MPISTASRVTLQGLDHQTCAGFSSGRLNLIRTHLTPSILECSADIARHDHFSALKRASGILKSHSLARLQNMPETPSPAFIDKLQLVPAANMDRSVGQRRQGPRSLSQPQLNLNNLAAFPSFVAPSPLSPEVRNTSIASTAHADQKVAIPRLQRPGYRQSVTSTERQRVSHACEPCRRRKSKCDGLQPICSRCRDQELPCFYADGKREKLKRQVWNSRNARTMAVKVGLYENLLVDLLPNQPPNIQKVIRNTLAEASALSRNDMAAPGEGTTSGDEVVEDEYSVFAAAGSPHYATAFVRPIGFIGKASAIRWLEEATTKVVTYLGLNIRELSSIQREVLNGMNDTPSFDDFNRSLLLGCSYFLEEPELTEFTVYGQAVDALQLPQKSTADLLVKAYFKTMHPLFPVLSEKEFMIQYRSYWQTSHSPNNSLIWISILNIVFALGAIHAHRVGASYKGLENDHLLYALRSRALSQEPMHMPDLPNMEHIQLVTISGMYFVASYQINRAWNLIGLGLRYAYARALHLVNTAPDITDGERELEVKVWQSLCSIERHLSLLTGRPSGIQDRFISARLPTPTEPTFASHPSSITSLRVQEQVTTTLSTLPHSDDISAPLWTTFIAALHLDTIVAEALVELYSPSTLNGTWARVQRVVSDLDRKVNQWRSEHVPALSSASSHNDGNSYALNERKYLLFRFYEATILINRPCLCETREPNPIIPLQSEHSRRMDANAAVRCISAARMLIQLLPDDVDPIGLYRTTPWWSILHYIVQAGVILIMEISYGSSHMPLETDDLISESSLVLRWLFALSETSVPAHRAWLSLSHLLRLALAKVGKHPEMSMGYIVSDAAIPLMTTTSPPIFPAPDPGFLSNQNSTPWQSQGNL</sequence>
<reference evidence="7 8" key="1">
    <citation type="submission" date="2017-10" db="EMBL/GenBank/DDBJ databases">
        <title>Comparative genomics in systemic dimorphic fungi from Ajellomycetaceae.</title>
        <authorList>
            <person name="Munoz J.F."/>
            <person name="Mcewen J.G."/>
            <person name="Clay O.K."/>
            <person name="Cuomo C.A."/>
        </authorList>
    </citation>
    <scope>NUCLEOTIDE SEQUENCE [LARGE SCALE GENOMIC DNA]</scope>
    <source>
        <strain evidence="7 8">UAMH7299</strain>
    </source>
</reference>
<gene>
    <name evidence="7" type="ORF">AJ80_00085</name>
</gene>
<dbReference type="InterPro" id="IPR036864">
    <property type="entry name" value="Zn2-C6_fun-type_DNA-bd_sf"/>
</dbReference>
<dbReference type="SMART" id="SM00906">
    <property type="entry name" value="Fungal_trans"/>
    <property type="match status" value="1"/>
</dbReference>
<accession>A0A2B7Z3M0</accession>
<dbReference type="Proteomes" id="UP000224634">
    <property type="component" value="Unassembled WGS sequence"/>
</dbReference>
<organism evidence="7 8">
    <name type="scientific">Polytolypa hystricis (strain UAMH7299)</name>
    <dbReference type="NCBI Taxonomy" id="1447883"/>
    <lineage>
        <taxon>Eukaryota</taxon>
        <taxon>Fungi</taxon>
        <taxon>Dikarya</taxon>
        <taxon>Ascomycota</taxon>
        <taxon>Pezizomycotina</taxon>
        <taxon>Eurotiomycetes</taxon>
        <taxon>Eurotiomycetidae</taxon>
        <taxon>Onygenales</taxon>
        <taxon>Onygenales incertae sedis</taxon>
        <taxon>Polytolypa</taxon>
    </lineage>
</organism>
<dbReference type="InterPro" id="IPR001138">
    <property type="entry name" value="Zn2Cys6_DnaBD"/>
</dbReference>
<evidence type="ECO:0000259" key="6">
    <source>
        <dbReference type="PROSITE" id="PS50048"/>
    </source>
</evidence>
<evidence type="ECO:0000256" key="3">
    <source>
        <dbReference type="ARBA" id="ARBA00023125"/>
    </source>
</evidence>
<dbReference type="PANTHER" id="PTHR47654:SF5">
    <property type="entry name" value="TRANSCRIPTION FACTOR DOMAIN-CONTAINING PROTEIN"/>
    <property type="match status" value="1"/>
</dbReference>
<feature type="domain" description="Zn(2)-C6 fungal-type" evidence="6">
    <location>
        <begin position="172"/>
        <end position="202"/>
    </location>
</feature>
<keyword evidence="8" id="KW-1185">Reference proteome</keyword>
<keyword evidence="3" id="KW-0238">DNA-binding</keyword>
<dbReference type="InterPro" id="IPR007219">
    <property type="entry name" value="XnlR_reg_dom"/>
</dbReference>
<evidence type="ECO:0000256" key="2">
    <source>
        <dbReference type="ARBA" id="ARBA00023015"/>
    </source>
</evidence>
<dbReference type="SMART" id="SM00066">
    <property type="entry name" value="GAL4"/>
    <property type="match status" value="1"/>
</dbReference>
<dbReference type="EMBL" id="PDNA01000001">
    <property type="protein sequence ID" value="PGH28195.1"/>
    <property type="molecule type" value="Genomic_DNA"/>
</dbReference>
<dbReference type="PROSITE" id="PS00463">
    <property type="entry name" value="ZN2_CY6_FUNGAL_1"/>
    <property type="match status" value="1"/>
</dbReference>
<proteinExistence type="predicted"/>
<dbReference type="GO" id="GO:0003677">
    <property type="term" value="F:DNA binding"/>
    <property type="evidence" value="ECO:0007669"/>
    <property type="project" value="UniProtKB-KW"/>
</dbReference>
<comment type="caution">
    <text evidence="7">The sequence shown here is derived from an EMBL/GenBank/DDBJ whole genome shotgun (WGS) entry which is preliminary data.</text>
</comment>
<dbReference type="GO" id="GO:0006351">
    <property type="term" value="P:DNA-templated transcription"/>
    <property type="evidence" value="ECO:0007669"/>
    <property type="project" value="InterPro"/>
</dbReference>